<organism evidence="1 2">
    <name type="scientific">Paraburkholderia largidicola</name>
    <dbReference type="NCBI Taxonomy" id="3014751"/>
    <lineage>
        <taxon>Bacteria</taxon>
        <taxon>Pseudomonadati</taxon>
        <taxon>Pseudomonadota</taxon>
        <taxon>Betaproteobacteria</taxon>
        <taxon>Burkholderiales</taxon>
        <taxon>Burkholderiaceae</taxon>
        <taxon>Paraburkholderia</taxon>
    </lineage>
</organism>
<dbReference type="KEGG" id="plad:PPGU16_33980"/>
<evidence type="ECO:0008006" key="3">
    <source>
        <dbReference type="Google" id="ProtNLM"/>
    </source>
</evidence>
<dbReference type="NCBIfam" id="TIGR03347">
    <property type="entry name" value="VI_chp_1"/>
    <property type="match status" value="1"/>
</dbReference>
<proteinExistence type="predicted"/>
<dbReference type="Pfam" id="PF06996">
    <property type="entry name" value="T6SS_TssG"/>
    <property type="match status" value="1"/>
</dbReference>
<dbReference type="PANTHER" id="PTHR35564">
    <property type="match status" value="1"/>
</dbReference>
<protein>
    <recommendedName>
        <fullName evidence="3">Type VI secretion protein</fullName>
    </recommendedName>
</protein>
<gene>
    <name evidence="1" type="ORF">PPGU16_33980</name>
</gene>
<dbReference type="AlphaFoldDB" id="A0A7I8BQ64"/>
<dbReference type="PANTHER" id="PTHR35564:SF4">
    <property type="entry name" value="CYTOPLASMIC PROTEIN"/>
    <property type="match status" value="1"/>
</dbReference>
<keyword evidence="2" id="KW-1185">Reference proteome</keyword>
<sequence length="322" mass="36216">MQRVPFETLMQDLALSPQWLESLATAPWKHSFLALMRRIGANSRIDPVGTAQLPQAEPFRLGQLPHLTFAPSEIARVAVDHKRLKVRLFGLGMLGPNGPLPIHITEIAREREELRHDPTLSHFLDLFHHRYFTIFYRAWATAQSTAGLDRAGEEKFTFYIASLTGHDVREIGQGPLPSHARLAAAPHLVRESRNPDGLGATLAHYFRVPVHIEEYVFHWMQRPVPRQSRLGVPGASPTMGINAMLGDHIPDRQCKFRIVLGPLDLEAYLRFTPQGAQLIRLVEWVRAFVGEEMRWELELRILPARASPAVLGVRSSLAGQGG</sequence>
<dbReference type="EMBL" id="AP023175">
    <property type="protein sequence ID" value="BCF90331.1"/>
    <property type="molecule type" value="Genomic_DNA"/>
</dbReference>
<evidence type="ECO:0000313" key="1">
    <source>
        <dbReference type="EMBL" id="BCF90331.1"/>
    </source>
</evidence>
<accession>A0A7I8BQ64</accession>
<evidence type="ECO:0000313" key="2">
    <source>
        <dbReference type="Proteomes" id="UP000510888"/>
    </source>
</evidence>
<dbReference type="InterPro" id="IPR010732">
    <property type="entry name" value="T6SS_TssG-like"/>
</dbReference>
<name>A0A7I8BQ64_9BURK</name>
<reference evidence="1 2" key="1">
    <citation type="journal article" date="2020" name="Genes (Basel)">
        <title>Genomic Comparison of Insect Gut Symbionts from Divergent Burkholderia Subclades.</title>
        <authorList>
            <person name="Takeshita K."/>
            <person name="Kikuchi Y."/>
        </authorList>
    </citation>
    <scope>NUCLEOTIDE SEQUENCE [LARGE SCALE GENOMIC DNA]</scope>
    <source>
        <strain evidence="1 2">PGU16</strain>
    </source>
</reference>
<dbReference type="Proteomes" id="UP000510888">
    <property type="component" value="Chromosome 2"/>
</dbReference>